<name>A0A5C2S9C3_9APHY</name>
<protein>
    <submittedName>
        <fullName evidence="1">Uncharacterized protein</fullName>
    </submittedName>
</protein>
<organism evidence="1 2">
    <name type="scientific">Lentinus tigrinus ALCF2SS1-6</name>
    <dbReference type="NCBI Taxonomy" id="1328759"/>
    <lineage>
        <taxon>Eukaryota</taxon>
        <taxon>Fungi</taxon>
        <taxon>Dikarya</taxon>
        <taxon>Basidiomycota</taxon>
        <taxon>Agaricomycotina</taxon>
        <taxon>Agaricomycetes</taxon>
        <taxon>Polyporales</taxon>
        <taxon>Polyporaceae</taxon>
        <taxon>Lentinus</taxon>
    </lineage>
</organism>
<dbReference type="Proteomes" id="UP000313359">
    <property type="component" value="Unassembled WGS sequence"/>
</dbReference>
<dbReference type="EMBL" id="ML122268">
    <property type="protein sequence ID" value="RPD59827.1"/>
    <property type="molecule type" value="Genomic_DNA"/>
</dbReference>
<evidence type="ECO:0000313" key="1">
    <source>
        <dbReference type="EMBL" id="RPD59827.1"/>
    </source>
</evidence>
<sequence length="150" mass="16234">MIVVSLPPPSLRGVGLPGVCRCRQCAHPERRGRKLSHKRTHRHSHRHRCSADSDITALATLEDSADCEPGCLQVGSCQITRGCWSQHHTSCTLPSIPDRLNFVVTIGRSAVHSSWIILDVAMAARHRGRGLLQSRNVSSSKGDGGTELGG</sequence>
<keyword evidence="2" id="KW-1185">Reference proteome</keyword>
<dbReference type="AlphaFoldDB" id="A0A5C2S9C3"/>
<gene>
    <name evidence="1" type="ORF">L227DRAFT_114070</name>
</gene>
<evidence type="ECO:0000313" key="2">
    <source>
        <dbReference type="Proteomes" id="UP000313359"/>
    </source>
</evidence>
<proteinExistence type="predicted"/>
<reference evidence="1" key="1">
    <citation type="journal article" date="2018" name="Genome Biol. Evol.">
        <title>Genomics and development of Lentinus tigrinus, a white-rot wood-decaying mushroom with dimorphic fruiting bodies.</title>
        <authorList>
            <person name="Wu B."/>
            <person name="Xu Z."/>
            <person name="Knudson A."/>
            <person name="Carlson A."/>
            <person name="Chen N."/>
            <person name="Kovaka S."/>
            <person name="LaButti K."/>
            <person name="Lipzen A."/>
            <person name="Pennachio C."/>
            <person name="Riley R."/>
            <person name="Schakwitz W."/>
            <person name="Umezawa K."/>
            <person name="Ohm R.A."/>
            <person name="Grigoriev I.V."/>
            <person name="Nagy L.G."/>
            <person name="Gibbons J."/>
            <person name="Hibbett D."/>
        </authorList>
    </citation>
    <scope>NUCLEOTIDE SEQUENCE [LARGE SCALE GENOMIC DNA]</scope>
    <source>
        <strain evidence="1">ALCF2SS1-6</strain>
    </source>
</reference>
<accession>A0A5C2S9C3</accession>